<dbReference type="AlphaFoldDB" id="A0A0N0BBS4"/>
<protein>
    <submittedName>
        <fullName evidence="1">Uncharacterized protein</fullName>
    </submittedName>
</protein>
<keyword evidence="2" id="KW-1185">Reference proteome</keyword>
<organism evidence="1 2">
    <name type="scientific">Melipona quadrifasciata</name>
    <dbReference type="NCBI Taxonomy" id="166423"/>
    <lineage>
        <taxon>Eukaryota</taxon>
        <taxon>Metazoa</taxon>
        <taxon>Ecdysozoa</taxon>
        <taxon>Arthropoda</taxon>
        <taxon>Hexapoda</taxon>
        <taxon>Insecta</taxon>
        <taxon>Pterygota</taxon>
        <taxon>Neoptera</taxon>
        <taxon>Endopterygota</taxon>
        <taxon>Hymenoptera</taxon>
        <taxon>Apocrita</taxon>
        <taxon>Aculeata</taxon>
        <taxon>Apoidea</taxon>
        <taxon>Anthophila</taxon>
        <taxon>Apidae</taxon>
        <taxon>Melipona</taxon>
    </lineage>
</organism>
<gene>
    <name evidence="1" type="ORF">WN51_06908</name>
</gene>
<sequence>MYLFGRIHLRITGFEVKSFVLSAQSETYPADYQQQTVVEIDVRTGHVYSVGQSKFRYTSVNKAGRHVTTYLPSSIARVGPTHNCTRRTIAGKDRHCVLDKERNNTRQG</sequence>
<name>A0A0N0BBS4_9HYME</name>
<evidence type="ECO:0000313" key="1">
    <source>
        <dbReference type="EMBL" id="KOX67862.1"/>
    </source>
</evidence>
<reference evidence="1 2" key="1">
    <citation type="submission" date="2015-07" db="EMBL/GenBank/DDBJ databases">
        <title>The genome of Melipona quadrifasciata.</title>
        <authorList>
            <person name="Pan H."/>
            <person name="Kapheim K."/>
        </authorList>
    </citation>
    <scope>NUCLEOTIDE SEQUENCE [LARGE SCALE GENOMIC DNA]</scope>
    <source>
        <strain evidence="1">0111107301</strain>
        <tissue evidence="1">Whole body</tissue>
    </source>
</reference>
<dbReference type="EMBL" id="KQ435969">
    <property type="protein sequence ID" value="KOX67862.1"/>
    <property type="molecule type" value="Genomic_DNA"/>
</dbReference>
<accession>A0A0N0BBS4</accession>
<proteinExistence type="predicted"/>
<evidence type="ECO:0000313" key="2">
    <source>
        <dbReference type="Proteomes" id="UP000053105"/>
    </source>
</evidence>
<dbReference type="Proteomes" id="UP000053105">
    <property type="component" value="Unassembled WGS sequence"/>
</dbReference>